<feature type="domain" description="RES" evidence="1">
    <location>
        <begin position="72"/>
        <end position="210"/>
    </location>
</feature>
<evidence type="ECO:0000313" key="3">
    <source>
        <dbReference type="Proteomes" id="UP000070498"/>
    </source>
</evidence>
<dbReference type="RefSeq" id="WP_067651740.1">
    <property type="nucleotide sequence ID" value="NZ_KQ961032.1"/>
</dbReference>
<dbReference type="SMART" id="SM00953">
    <property type="entry name" value="RES"/>
    <property type="match status" value="1"/>
</dbReference>
<sequence length="254" mass="28297">MSSPIWTQDALQSEKRDISGPWWRLVEAQHQVSTMKLVDTVAEQSLLEDILEGSKRRFPPECAGLDYLLATPFRYDSAYPHGSRFRRAGWSKGVYYAAASVETALAEMAFYRLLFYAESPTTPLPANAAEYTAFSAEIATSFAIDLTKPSLSKDQAVWTHPTDYEPCQALADVARAADIEAILYQSVRDPDSGLNIALLTPLAFARKQPVERVSWRIRLAKTGIQALCDFPMRRIGFAVEDFAGDPRIAKLLSV</sequence>
<dbReference type="STRING" id="2052828.ATO67_16595"/>
<keyword evidence="3" id="KW-1185">Reference proteome</keyword>
<evidence type="ECO:0000259" key="1">
    <source>
        <dbReference type="SMART" id="SM00953"/>
    </source>
</evidence>
<dbReference type="EMBL" id="LNUW01000001">
    <property type="protein sequence ID" value="KXG88011.1"/>
    <property type="molecule type" value="Genomic_DNA"/>
</dbReference>
<comment type="caution">
    <text evidence="2">The sequence shown here is derived from an EMBL/GenBank/DDBJ whole genome shotgun (WGS) entry which is preliminary data.</text>
</comment>
<evidence type="ECO:0000313" key="2">
    <source>
        <dbReference type="EMBL" id="KXG88011.1"/>
    </source>
</evidence>
<proteinExistence type="predicted"/>
<reference evidence="2 3" key="1">
    <citation type="submission" date="2015-11" db="EMBL/GenBank/DDBJ databases">
        <title>Draft genome sequence of Agrobacterium sp. R89-1.</title>
        <authorList>
            <person name="Zahradnik J."/>
            <person name="Kyslikova E."/>
            <person name="Palyzova A."/>
            <person name="Kyslik P."/>
        </authorList>
    </citation>
    <scope>NUCLEOTIDE SEQUENCE [LARGE SCALE GENOMIC DNA]</scope>
    <source>
        <strain evidence="2 3">R89-1</strain>
    </source>
</reference>
<gene>
    <name evidence="2" type="ORF">ATO67_16595</name>
</gene>
<dbReference type="Proteomes" id="UP000070498">
    <property type="component" value="Unassembled WGS sequence"/>
</dbReference>
<dbReference type="InterPro" id="IPR014914">
    <property type="entry name" value="RES_dom"/>
</dbReference>
<dbReference type="AlphaFoldDB" id="A0A135P9B0"/>
<dbReference type="Pfam" id="PF08808">
    <property type="entry name" value="RES"/>
    <property type="match status" value="1"/>
</dbReference>
<protein>
    <recommendedName>
        <fullName evidence="1">RES domain-containing protein</fullName>
    </recommendedName>
</protein>
<name>A0A135P9B0_9HYPH</name>
<organism evidence="2 3">
    <name type="scientific">Agrobacterium bohemicum</name>
    <dbReference type="NCBI Taxonomy" id="2052828"/>
    <lineage>
        <taxon>Bacteria</taxon>
        <taxon>Pseudomonadati</taxon>
        <taxon>Pseudomonadota</taxon>
        <taxon>Alphaproteobacteria</taxon>
        <taxon>Hyphomicrobiales</taxon>
        <taxon>Rhizobiaceae</taxon>
        <taxon>Rhizobium/Agrobacterium group</taxon>
        <taxon>Agrobacterium</taxon>
    </lineage>
</organism>
<accession>A0A135P9B0</accession>